<name>A0ACC3D963_9PEZI</name>
<evidence type="ECO:0000313" key="1">
    <source>
        <dbReference type="EMBL" id="KAK3063814.1"/>
    </source>
</evidence>
<comment type="caution">
    <text evidence="1">The sequence shown here is derived from an EMBL/GenBank/DDBJ whole genome shotgun (WGS) entry which is preliminary data.</text>
</comment>
<keyword evidence="2" id="KW-1185">Reference proteome</keyword>
<dbReference type="EMBL" id="JAWDJW010006710">
    <property type="protein sequence ID" value="KAK3063814.1"/>
    <property type="molecule type" value="Genomic_DNA"/>
</dbReference>
<reference evidence="1" key="1">
    <citation type="submission" date="2024-09" db="EMBL/GenBank/DDBJ databases">
        <title>Black Yeasts Isolated from many extreme environments.</title>
        <authorList>
            <person name="Coleine C."/>
            <person name="Stajich J.E."/>
            <person name="Selbmann L."/>
        </authorList>
    </citation>
    <scope>NUCLEOTIDE SEQUENCE</scope>
    <source>
        <strain evidence="1">CCFEE 5737</strain>
    </source>
</reference>
<sequence length="56" mass="6511">MRQACGMHVHLQQLFTDCLVHQDQLVFIHQVDAKLQQLLPDQLVPVHQVKLQQLLS</sequence>
<protein>
    <submittedName>
        <fullName evidence="1">Uncharacterized protein</fullName>
    </submittedName>
</protein>
<proteinExistence type="predicted"/>
<accession>A0ACC3D963</accession>
<dbReference type="Proteomes" id="UP001186974">
    <property type="component" value="Unassembled WGS sequence"/>
</dbReference>
<feature type="non-terminal residue" evidence="1">
    <location>
        <position position="56"/>
    </location>
</feature>
<evidence type="ECO:0000313" key="2">
    <source>
        <dbReference type="Proteomes" id="UP001186974"/>
    </source>
</evidence>
<organism evidence="1 2">
    <name type="scientific">Coniosporium uncinatum</name>
    <dbReference type="NCBI Taxonomy" id="93489"/>
    <lineage>
        <taxon>Eukaryota</taxon>
        <taxon>Fungi</taxon>
        <taxon>Dikarya</taxon>
        <taxon>Ascomycota</taxon>
        <taxon>Pezizomycotina</taxon>
        <taxon>Dothideomycetes</taxon>
        <taxon>Dothideomycetes incertae sedis</taxon>
        <taxon>Coniosporium</taxon>
    </lineage>
</organism>
<gene>
    <name evidence="1" type="ORF">LTS18_012538</name>
</gene>